<dbReference type="CDD" id="cd08474">
    <property type="entry name" value="PBP2_CrgA_like_5"/>
    <property type="match status" value="1"/>
</dbReference>
<comment type="caution">
    <text evidence="7">The sequence shown here is derived from an EMBL/GenBank/DDBJ whole genome shotgun (WGS) entry which is preliminary data.</text>
</comment>
<dbReference type="EMBL" id="JAJFNJ020000003">
    <property type="protein sequence ID" value="MEC3889773.1"/>
    <property type="molecule type" value="Genomic_DNA"/>
</dbReference>
<dbReference type="GO" id="GO:0006351">
    <property type="term" value="P:DNA-templated transcription"/>
    <property type="evidence" value="ECO:0007669"/>
    <property type="project" value="TreeGrafter"/>
</dbReference>
<accession>A0AAJ3CFA3</accession>
<comment type="similarity">
    <text evidence="1">Belongs to the LysR transcriptional regulatory family.</text>
</comment>
<dbReference type="Gene3D" id="3.40.190.290">
    <property type="match status" value="1"/>
</dbReference>
<protein>
    <submittedName>
        <fullName evidence="7">LysR family transcriptional regulator</fullName>
    </submittedName>
</protein>
<evidence type="ECO:0000256" key="2">
    <source>
        <dbReference type="ARBA" id="ARBA00023015"/>
    </source>
</evidence>
<keyword evidence="3" id="KW-0238">DNA-binding</keyword>
<dbReference type="SUPFAM" id="SSF46785">
    <property type="entry name" value="Winged helix' DNA-binding domain"/>
    <property type="match status" value="1"/>
</dbReference>
<dbReference type="InterPro" id="IPR058163">
    <property type="entry name" value="LysR-type_TF_proteobact-type"/>
</dbReference>
<dbReference type="InterPro" id="IPR000847">
    <property type="entry name" value="LysR_HTH_N"/>
</dbReference>
<dbReference type="Pfam" id="PF03466">
    <property type="entry name" value="LysR_substrate"/>
    <property type="match status" value="1"/>
</dbReference>
<evidence type="ECO:0000256" key="4">
    <source>
        <dbReference type="ARBA" id="ARBA00023163"/>
    </source>
</evidence>
<feature type="region of interest" description="Disordered" evidence="5">
    <location>
        <begin position="305"/>
        <end position="326"/>
    </location>
</feature>
<dbReference type="GO" id="GO:0043565">
    <property type="term" value="F:sequence-specific DNA binding"/>
    <property type="evidence" value="ECO:0007669"/>
    <property type="project" value="TreeGrafter"/>
</dbReference>
<evidence type="ECO:0000256" key="3">
    <source>
        <dbReference type="ARBA" id="ARBA00023125"/>
    </source>
</evidence>
<dbReference type="PANTHER" id="PTHR30537">
    <property type="entry name" value="HTH-TYPE TRANSCRIPTIONAL REGULATOR"/>
    <property type="match status" value="1"/>
</dbReference>
<dbReference type="PROSITE" id="PS50931">
    <property type="entry name" value="HTH_LYSR"/>
    <property type="match status" value="1"/>
</dbReference>
<evidence type="ECO:0000256" key="5">
    <source>
        <dbReference type="SAM" id="MobiDB-lite"/>
    </source>
</evidence>
<dbReference type="InterPro" id="IPR005119">
    <property type="entry name" value="LysR_subst-bd"/>
</dbReference>
<evidence type="ECO:0000256" key="1">
    <source>
        <dbReference type="ARBA" id="ARBA00009437"/>
    </source>
</evidence>
<evidence type="ECO:0000259" key="6">
    <source>
        <dbReference type="PROSITE" id="PS50931"/>
    </source>
</evidence>
<name>A0AAJ3CFA3_XANCA</name>
<feature type="domain" description="HTH lysR-type" evidence="6">
    <location>
        <begin position="1"/>
        <end position="61"/>
    </location>
</feature>
<dbReference type="Pfam" id="PF00126">
    <property type="entry name" value="HTH_1"/>
    <property type="match status" value="1"/>
</dbReference>
<dbReference type="InterPro" id="IPR036388">
    <property type="entry name" value="WH-like_DNA-bd_sf"/>
</dbReference>
<organism evidence="7 8">
    <name type="scientific">Xanthomonas campestris pv. papavericola</name>
    <dbReference type="NCBI Taxonomy" id="487881"/>
    <lineage>
        <taxon>Bacteria</taxon>
        <taxon>Pseudomonadati</taxon>
        <taxon>Pseudomonadota</taxon>
        <taxon>Gammaproteobacteria</taxon>
        <taxon>Lysobacterales</taxon>
        <taxon>Lysobacteraceae</taxon>
        <taxon>Xanthomonas</taxon>
    </lineage>
</organism>
<feature type="compositionally biased region" description="Polar residues" evidence="5">
    <location>
        <begin position="305"/>
        <end position="318"/>
    </location>
</feature>
<evidence type="ECO:0000313" key="8">
    <source>
        <dbReference type="Proteomes" id="UP001297361"/>
    </source>
</evidence>
<reference evidence="7" key="1">
    <citation type="submission" date="2021-10" db="EMBL/GenBank/DDBJ databases">
        <authorList>
            <person name="Hussein R."/>
            <person name="Harrison J."/>
            <person name="Studholme D.J."/>
            <person name="Vicente J."/>
            <person name="Grant M."/>
        </authorList>
    </citation>
    <scope>NUCLEOTIDE SEQUENCE</scope>
    <source>
        <strain evidence="7">NCPPB 2970</strain>
    </source>
</reference>
<gene>
    <name evidence="7" type="ORF">LLE72_018955</name>
</gene>
<dbReference type="SUPFAM" id="SSF53850">
    <property type="entry name" value="Periplasmic binding protein-like II"/>
    <property type="match status" value="1"/>
</dbReference>
<evidence type="ECO:0000313" key="7">
    <source>
        <dbReference type="EMBL" id="MEC3889773.1"/>
    </source>
</evidence>
<reference evidence="7" key="2">
    <citation type="submission" date="2024-01" db="EMBL/GenBank/DDBJ databases">
        <title>Long-read genome sequencing of X. campestris pv. papavericola.</title>
        <authorList>
            <person name="Hussain R.M.F."/>
            <person name="Greer S."/>
            <person name="Harrison J."/>
            <person name="Grant M."/>
            <person name="Vicente J."/>
            <person name="Studholme D.J."/>
        </authorList>
    </citation>
    <scope>NUCLEOTIDE SEQUENCE</scope>
    <source>
        <strain evidence="7">NCPPB 2970</strain>
    </source>
</reference>
<dbReference type="Proteomes" id="UP001297361">
    <property type="component" value="Unassembled WGS sequence"/>
</dbReference>
<dbReference type="AlphaFoldDB" id="A0AAJ3CFA3"/>
<dbReference type="FunFam" id="1.10.10.10:FF:000001">
    <property type="entry name" value="LysR family transcriptional regulator"/>
    <property type="match status" value="1"/>
</dbReference>
<dbReference type="PANTHER" id="PTHR30537:SF1">
    <property type="entry name" value="HTH-TYPE TRANSCRIPTIONAL REGULATOR PGRR"/>
    <property type="match status" value="1"/>
</dbReference>
<dbReference type="Gene3D" id="1.10.10.10">
    <property type="entry name" value="Winged helix-like DNA-binding domain superfamily/Winged helix DNA-binding domain"/>
    <property type="match status" value="1"/>
</dbReference>
<sequence length="326" mass="35711">MRGSEFAELKAFVAVVDRASFARAADHLGLSRSALSQIIRQLEARLGVRLLNRTTRSVSPTEPGRRLHERMAPMLREMDEAVAQAVGTSARAAGTLRINTLSMAAKRVLAPRLGRFVRANPDVLLDIVIDDGLSDIAGEGFDAGIRVGGRLQKDMVAVRLTPDFELLAVASPDYLARHGEPKTPADLSQHACINWRFPGSGKIAGWPFKKKDKAIEFFGDGNVISNHQDIIVPAALQGLGILYAYNDGDIAEALREGRLKRVLADWAPTVPGLFLYYSSRRYMLPALRAFIDCLLDRDISTDDLSTSQVPATRQSPASGRNRPRRG</sequence>
<proteinExistence type="inferred from homology"/>
<keyword evidence="4" id="KW-0804">Transcription</keyword>
<dbReference type="InterPro" id="IPR036390">
    <property type="entry name" value="WH_DNA-bd_sf"/>
</dbReference>
<dbReference type="RefSeq" id="WP_114998670.1">
    <property type="nucleotide sequence ID" value="NZ_JAJFNJ020000003.1"/>
</dbReference>
<keyword evidence="2" id="KW-0805">Transcription regulation</keyword>
<dbReference type="GO" id="GO:0003700">
    <property type="term" value="F:DNA-binding transcription factor activity"/>
    <property type="evidence" value="ECO:0007669"/>
    <property type="project" value="InterPro"/>
</dbReference>
<dbReference type="PRINTS" id="PR00039">
    <property type="entry name" value="HTHLYSR"/>
</dbReference>